<reference evidence="8" key="1">
    <citation type="submission" date="2018-09" db="EMBL/GenBank/DDBJ databases">
        <title>Murine metabolic-syndrome-specific gut microbial biobank.</title>
        <authorList>
            <person name="Liu C."/>
        </authorList>
    </citation>
    <scope>NUCLEOTIDE SEQUENCE</scope>
    <source>
        <strain evidence="8">D42-62</strain>
    </source>
</reference>
<proteinExistence type="predicted"/>
<dbReference type="OrthoDB" id="9776324at2"/>
<name>A0A9X5BDK0_9FIRM</name>
<protein>
    <submittedName>
        <fullName evidence="8">MATE family efflux transporter</fullName>
    </submittedName>
</protein>
<organism evidence="8 9">
    <name type="scientific">Parablautia muri</name>
    <dbReference type="NCBI Taxonomy" id="2320879"/>
    <lineage>
        <taxon>Bacteria</taxon>
        <taxon>Bacillati</taxon>
        <taxon>Bacillota</taxon>
        <taxon>Clostridia</taxon>
        <taxon>Lachnospirales</taxon>
        <taxon>Lachnospiraceae</taxon>
        <taxon>Parablautia</taxon>
    </lineage>
</organism>
<dbReference type="AlphaFoldDB" id="A0A9X5BDK0"/>
<feature type="transmembrane region" description="Helical" evidence="7">
    <location>
        <begin position="289"/>
        <end position="311"/>
    </location>
</feature>
<evidence type="ECO:0000256" key="2">
    <source>
        <dbReference type="ARBA" id="ARBA00022448"/>
    </source>
</evidence>
<comment type="caution">
    <text evidence="8">The sequence shown here is derived from an EMBL/GenBank/DDBJ whole genome shotgun (WGS) entry which is preliminary data.</text>
</comment>
<comment type="subcellular location">
    <subcellularLocation>
        <location evidence="1">Cell membrane</location>
        <topology evidence="1">Multi-pass membrane protein</topology>
    </subcellularLocation>
</comment>
<keyword evidence="2" id="KW-0813">Transport</keyword>
<accession>A0A9X5BDK0</accession>
<feature type="transmembrane region" description="Helical" evidence="7">
    <location>
        <begin position="392"/>
        <end position="411"/>
    </location>
</feature>
<dbReference type="InterPro" id="IPR048279">
    <property type="entry name" value="MdtK-like"/>
</dbReference>
<feature type="transmembrane region" description="Helical" evidence="7">
    <location>
        <begin position="58"/>
        <end position="84"/>
    </location>
</feature>
<keyword evidence="6 7" id="KW-0472">Membrane</keyword>
<dbReference type="PIRSF" id="PIRSF006603">
    <property type="entry name" value="DinF"/>
    <property type="match status" value="1"/>
</dbReference>
<evidence type="ECO:0000256" key="3">
    <source>
        <dbReference type="ARBA" id="ARBA00022475"/>
    </source>
</evidence>
<dbReference type="GO" id="GO:0042910">
    <property type="term" value="F:xenobiotic transmembrane transporter activity"/>
    <property type="evidence" value="ECO:0007669"/>
    <property type="project" value="InterPro"/>
</dbReference>
<sequence length="460" mass="50387">MKTNRYKLSNQITEGVIWKQLLFFFFPILFGTFFQQLYNTTDAVIVGKFVGKEALAAVGGPAATLINLLIGFFTGLSSGATVIISQYYGAKKEDDVRKTVHTAMALSVAGGAVIMVLGLLFSGAALRAMNTPEDILKMSVVYMRVYFLGVIPALIYNMGSGILRAVGDSKRPLYFLILSCITNIILDFLFVTGLKMGVAGVAVATSLSQVISALMVCIALMKAEDSYRLYIKEIRFHPMLLHSIVRIGLPAGIQSTMYSLSNLIIQSSINSFGTDTIAAWTAYGKIDGIFWMIMGAYGVSITTFAGQNFGAGKYDRIRKSVRICLGMAAFTSFLLSFVVLAGGHVFFRMFTDDANVVSIGLGMMRVISPSYVTFICIEILGGTTRGCGDAVLPTVMTGIGVCALRVIWTWVVVPLRPEVSTVAFSYPLTWVVTSIFFIIYYLRGNWLKRCRRMGYSSNRN</sequence>
<dbReference type="Pfam" id="PF01554">
    <property type="entry name" value="MatE"/>
    <property type="match status" value="2"/>
</dbReference>
<dbReference type="RefSeq" id="WP_160559112.1">
    <property type="nucleotide sequence ID" value="NZ_QZDT01000005.1"/>
</dbReference>
<feature type="transmembrane region" description="Helical" evidence="7">
    <location>
        <begin position="423"/>
        <end position="442"/>
    </location>
</feature>
<feature type="transmembrane region" description="Helical" evidence="7">
    <location>
        <begin position="146"/>
        <end position="166"/>
    </location>
</feature>
<feature type="transmembrane region" description="Helical" evidence="7">
    <location>
        <begin position="359"/>
        <end position="380"/>
    </location>
</feature>
<feature type="transmembrane region" description="Helical" evidence="7">
    <location>
        <begin position="105"/>
        <end position="126"/>
    </location>
</feature>
<dbReference type="EMBL" id="QZDT01000005">
    <property type="protein sequence ID" value="NBJ92044.1"/>
    <property type="molecule type" value="Genomic_DNA"/>
</dbReference>
<dbReference type="InterPro" id="IPR052031">
    <property type="entry name" value="Membrane_Transporter-Flippase"/>
</dbReference>
<feature type="transmembrane region" description="Helical" evidence="7">
    <location>
        <begin position="198"/>
        <end position="223"/>
    </location>
</feature>
<evidence type="ECO:0000256" key="7">
    <source>
        <dbReference type="SAM" id="Phobius"/>
    </source>
</evidence>
<feature type="transmembrane region" description="Helical" evidence="7">
    <location>
        <begin position="323"/>
        <end position="347"/>
    </location>
</feature>
<feature type="transmembrane region" description="Helical" evidence="7">
    <location>
        <begin position="21"/>
        <end position="38"/>
    </location>
</feature>
<dbReference type="CDD" id="cd13138">
    <property type="entry name" value="MATE_yoeA_like"/>
    <property type="match status" value="1"/>
</dbReference>
<dbReference type="GO" id="GO:0005886">
    <property type="term" value="C:plasma membrane"/>
    <property type="evidence" value="ECO:0007669"/>
    <property type="project" value="UniProtKB-SubCell"/>
</dbReference>
<dbReference type="NCBIfam" id="TIGR00797">
    <property type="entry name" value="matE"/>
    <property type="match status" value="1"/>
</dbReference>
<dbReference type="Proteomes" id="UP001154420">
    <property type="component" value="Unassembled WGS sequence"/>
</dbReference>
<evidence type="ECO:0000256" key="6">
    <source>
        <dbReference type="ARBA" id="ARBA00023136"/>
    </source>
</evidence>
<evidence type="ECO:0000313" key="8">
    <source>
        <dbReference type="EMBL" id="NBJ92044.1"/>
    </source>
</evidence>
<dbReference type="GO" id="GO:0015297">
    <property type="term" value="F:antiporter activity"/>
    <property type="evidence" value="ECO:0007669"/>
    <property type="project" value="InterPro"/>
</dbReference>
<evidence type="ECO:0000256" key="4">
    <source>
        <dbReference type="ARBA" id="ARBA00022692"/>
    </source>
</evidence>
<keyword evidence="5 7" id="KW-1133">Transmembrane helix</keyword>
<feature type="transmembrane region" description="Helical" evidence="7">
    <location>
        <begin position="173"/>
        <end position="192"/>
    </location>
</feature>
<keyword evidence="3" id="KW-1003">Cell membrane</keyword>
<feature type="transmembrane region" description="Helical" evidence="7">
    <location>
        <begin position="244"/>
        <end position="269"/>
    </location>
</feature>
<dbReference type="PANTHER" id="PTHR43549">
    <property type="entry name" value="MULTIDRUG RESISTANCE PROTEIN YPNP-RELATED"/>
    <property type="match status" value="1"/>
</dbReference>
<dbReference type="PANTHER" id="PTHR43549:SF3">
    <property type="entry name" value="MULTIDRUG RESISTANCE PROTEIN YPNP-RELATED"/>
    <property type="match status" value="1"/>
</dbReference>
<dbReference type="InterPro" id="IPR002528">
    <property type="entry name" value="MATE_fam"/>
</dbReference>
<evidence type="ECO:0000256" key="5">
    <source>
        <dbReference type="ARBA" id="ARBA00022989"/>
    </source>
</evidence>
<keyword evidence="4 7" id="KW-0812">Transmembrane</keyword>
<keyword evidence="9" id="KW-1185">Reference proteome</keyword>
<evidence type="ECO:0000256" key="1">
    <source>
        <dbReference type="ARBA" id="ARBA00004651"/>
    </source>
</evidence>
<gene>
    <name evidence="8" type="ORF">D5281_05435</name>
</gene>
<evidence type="ECO:0000313" key="9">
    <source>
        <dbReference type="Proteomes" id="UP001154420"/>
    </source>
</evidence>